<proteinExistence type="predicted"/>
<dbReference type="HOGENOM" id="CLU_1111390_0_0_1"/>
<dbReference type="VEuPathDB" id="MicrosporidiaDB:Eint_040150"/>
<name>E0S6H1_ENCIT</name>
<dbReference type="EMBL" id="CP001945">
    <property type="protein sequence ID" value="ADM11306.1"/>
    <property type="molecule type" value="Genomic_DNA"/>
</dbReference>
<dbReference type="GO" id="GO:0019888">
    <property type="term" value="F:protein phosphatase regulator activity"/>
    <property type="evidence" value="ECO:0007669"/>
    <property type="project" value="InterPro"/>
</dbReference>
<dbReference type="GO" id="GO:0000159">
    <property type="term" value="C:protein phosphatase type 2A complex"/>
    <property type="evidence" value="ECO:0007669"/>
    <property type="project" value="InterPro"/>
</dbReference>
<dbReference type="Proteomes" id="UP000002313">
    <property type="component" value="Chromosome IV"/>
</dbReference>
<dbReference type="InterPro" id="IPR016024">
    <property type="entry name" value="ARM-type_fold"/>
</dbReference>
<dbReference type="InterPro" id="IPR011989">
    <property type="entry name" value="ARM-like"/>
</dbReference>
<dbReference type="InterPro" id="IPR002554">
    <property type="entry name" value="PP2A_B56"/>
</dbReference>
<dbReference type="PANTHER" id="PTHR10257">
    <property type="entry name" value="SERINE/THREONINE PROTEIN PHOSPHATASE 2A PP2A REGULATORY SUBUNIT B"/>
    <property type="match status" value="1"/>
</dbReference>
<dbReference type="OrthoDB" id="2193601at2759"/>
<protein>
    <submittedName>
        <fullName evidence="1">Ser/Thr protein phosphatase 2A regulatory subunit beta</fullName>
    </submittedName>
</protein>
<accession>E0S6H1</accession>
<organism evidence="1 2">
    <name type="scientific">Encephalitozoon intestinalis (strain ATCC 50506)</name>
    <name type="common">Microsporidian parasite</name>
    <name type="synonym">Septata intestinalis</name>
    <dbReference type="NCBI Taxonomy" id="876142"/>
    <lineage>
        <taxon>Eukaryota</taxon>
        <taxon>Fungi</taxon>
        <taxon>Fungi incertae sedis</taxon>
        <taxon>Microsporidia</taxon>
        <taxon>Unikaryonidae</taxon>
        <taxon>Encephalitozoon</taxon>
    </lineage>
</organism>
<evidence type="ECO:0000313" key="1">
    <source>
        <dbReference type="EMBL" id="ADM11306.1"/>
    </source>
</evidence>
<dbReference type="KEGG" id="ein:Eint_040150"/>
<reference evidence="1 2" key="2">
    <citation type="journal article" date="2012" name="Proc. Natl. Acad. Sci. U.S.A.">
        <title>Gain and loss of multiple functionally related, horizontally transferred genes in the reduced genomes of two microsporidian parasites.</title>
        <authorList>
            <person name="Pombert J.-F."/>
            <person name="Selman M."/>
            <person name="Burki F."/>
            <person name="Bardell F.T."/>
            <person name="Farinelli L."/>
            <person name="Solter L.F."/>
            <person name="Whitman D.W."/>
            <person name="Weiss L.M."/>
            <person name="Corradi N."/>
            <person name="Keeling P.J."/>
        </authorList>
    </citation>
    <scope>NUCLEOTIDE SEQUENCE [LARGE SCALE GENOMIC DNA]</scope>
    <source>
        <strain evidence="1 2">ATCC 50506</strain>
    </source>
</reference>
<keyword evidence="2" id="KW-1185">Reference proteome</keyword>
<dbReference type="PANTHER" id="PTHR10257:SF3">
    <property type="entry name" value="SERINE_THREONINE-PROTEIN PHOSPHATASE 2A 56 KDA REGULATORY SUBUNIT GAMMA ISOFORM"/>
    <property type="match status" value="1"/>
</dbReference>
<dbReference type="SUPFAM" id="SSF48371">
    <property type="entry name" value="ARM repeat"/>
    <property type="match status" value="1"/>
</dbReference>
<gene>
    <name evidence="1" type="ORF">Eint_040150</name>
</gene>
<dbReference type="Gene3D" id="1.25.10.10">
    <property type="entry name" value="Leucine-rich Repeat Variant"/>
    <property type="match status" value="1"/>
</dbReference>
<dbReference type="Pfam" id="PF01603">
    <property type="entry name" value="B56"/>
    <property type="match status" value="1"/>
</dbReference>
<dbReference type="RefSeq" id="XP_003072666.1">
    <property type="nucleotide sequence ID" value="XM_003072620.1"/>
</dbReference>
<dbReference type="GO" id="GO:0007165">
    <property type="term" value="P:signal transduction"/>
    <property type="evidence" value="ECO:0007669"/>
    <property type="project" value="InterPro"/>
</dbReference>
<sequence length="250" mass="29134">MLKSDDMEERALISEFLIKISGFSKCLEAVFLGLCNEFINFIENSRTHVGMEEALKIVGELSRRKAIANEDMAVFHHQIILRMAGTRFWGESKEIPGVVRAICRNYPRMASLTIKHLIKIFGGACSITKSTILYIVKEILKTISDETYRNLEDDFCKLTAISLGSYHHLVVEGAAEMLLENHRILSRHRRASIPKIFGPIYRTSKRFWRMEGINKTLRSLYAILEIDHRLFEECLKSYNMRRWKNKWMED</sequence>
<dbReference type="AlphaFoldDB" id="E0S6H1"/>
<evidence type="ECO:0000313" key="2">
    <source>
        <dbReference type="Proteomes" id="UP000002313"/>
    </source>
</evidence>
<reference evidence="1 2" key="1">
    <citation type="journal article" date="2010" name="Nat. Commun.">
        <title>The complete sequence of the smallest known nuclear genome from the microsporidian Encephalitozoon intestinalis.</title>
        <authorList>
            <person name="Corradi N."/>
            <person name="Pombert J.-F."/>
            <person name="Farinelli L."/>
            <person name="Didier E.S."/>
            <person name="Keeling P.J."/>
        </authorList>
    </citation>
    <scope>NUCLEOTIDE SEQUENCE [LARGE SCALE GENOMIC DNA]</scope>
    <source>
        <strain evidence="1 2">ATCC 50506</strain>
    </source>
</reference>
<dbReference type="GeneID" id="9699070"/>